<dbReference type="Proteomes" id="UP000290191">
    <property type="component" value="Unassembled WGS sequence"/>
</dbReference>
<proteinExistence type="predicted"/>
<dbReference type="OrthoDB" id="9780723at2"/>
<comment type="caution">
    <text evidence="2">The sequence shown here is derived from an EMBL/GenBank/DDBJ whole genome shotgun (WGS) entry which is preliminary data.</text>
</comment>
<gene>
    <name evidence="2" type="ORF">CRV06_11490</name>
</gene>
<keyword evidence="3" id="KW-1185">Reference proteome</keyword>
<sequence length="283" mass="31505">MLKKDELKFSSKKFLISAAAATTIMATSALAHFQMLYTPNTALTKGQTIELREVFTHPFADEHTMDMGKQHDSKKLMPVEEFYVINKGKKKDLKSTLKDITFKGNHNSGHAYASQYKARRMGDHILILKPAPYYEAGEDIYIQQITKSIVNVAGTPTGWDEELGLKAEIVPLTKPYAIWEGGSFTGVVKSNGKVVPFAEIEVEYLNRDVDLKNNKMGSSYVQAPQDAFITMGIKANKDGEFTFSIPKAGFWGFCALGVGSDKEYKGKELSQDAVIWVEAKPMK</sequence>
<feature type="chain" id="PRO_5020678302" evidence="1">
    <location>
        <begin position="32"/>
        <end position="283"/>
    </location>
</feature>
<evidence type="ECO:0000313" key="3">
    <source>
        <dbReference type="Proteomes" id="UP000290191"/>
    </source>
</evidence>
<dbReference type="Pfam" id="PF10670">
    <property type="entry name" value="DUF4198"/>
    <property type="match status" value="1"/>
</dbReference>
<feature type="signal peptide" evidence="1">
    <location>
        <begin position="1"/>
        <end position="31"/>
    </location>
</feature>
<protein>
    <submittedName>
        <fullName evidence="2">Nickel transporter</fullName>
    </submittedName>
</protein>
<dbReference type="STRING" id="877500.GCA_000935065_00865"/>
<keyword evidence="1" id="KW-0732">Signal</keyword>
<dbReference type="EMBL" id="PDKO01000010">
    <property type="protein sequence ID" value="RXJ62047.1"/>
    <property type="molecule type" value="Genomic_DNA"/>
</dbReference>
<dbReference type="InterPro" id="IPR019613">
    <property type="entry name" value="DUF4198"/>
</dbReference>
<evidence type="ECO:0000256" key="1">
    <source>
        <dbReference type="SAM" id="SignalP"/>
    </source>
</evidence>
<reference evidence="2 3" key="1">
    <citation type="submission" date="2017-10" db="EMBL/GenBank/DDBJ databases">
        <title>Genomics of the genus Arcobacter.</title>
        <authorList>
            <person name="Perez-Cataluna A."/>
            <person name="Figueras M.J."/>
        </authorList>
    </citation>
    <scope>NUCLEOTIDE SEQUENCE [LARGE SCALE GENOMIC DNA]</scope>
    <source>
        <strain evidence="2 3">DSM 24636</strain>
    </source>
</reference>
<dbReference type="RefSeq" id="WP_129082576.1">
    <property type="nucleotide sequence ID" value="NZ_CP041070.1"/>
</dbReference>
<dbReference type="AlphaFoldDB" id="A0A4Q0XWV3"/>
<accession>A0A4Q0XWV3</accession>
<name>A0A4Q0XWV3_9BACT</name>
<organism evidence="2 3">
    <name type="scientific">Halarcobacter anaerophilus</name>
    <dbReference type="NCBI Taxonomy" id="877500"/>
    <lineage>
        <taxon>Bacteria</taxon>
        <taxon>Pseudomonadati</taxon>
        <taxon>Campylobacterota</taxon>
        <taxon>Epsilonproteobacteria</taxon>
        <taxon>Campylobacterales</taxon>
        <taxon>Arcobacteraceae</taxon>
        <taxon>Halarcobacter</taxon>
    </lineage>
</organism>
<evidence type="ECO:0000313" key="2">
    <source>
        <dbReference type="EMBL" id="RXJ62047.1"/>
    </source>
</evidence>